<dbReference type="AlphaFoldDB" id="A0AAU7LMJ5"/>
<name>A0AAU7LMJ5_9BURK</name>
<evidence type="ECO:0008006" key="3">
    <source>
        <dbReference type="Google" id="ProtNLM"/>
    </source>
</evidence>
<sequence>MKLPISFNVACGNTSDPSHEEKQKRQAGRKHGVPPAERDADDDSVMGEVEQPPPPSEKPEAS</sequence>
<evidence type="ECO:0000313" key="2">
    <source>
        <dbReference type="EMBL" id="XBP68852.1"/>
    </source>
</evidence>
<reference evidence="2" key="1">
    <citation type="submission" date="2024-05" db="EMBL/GenBank/DDBJ databases">
        <authorList>
            <person name="Bunk B."/>
            <person name="Swiderski J."/>
            <person name="Sproer C."/>
            <person name="Thiel V."/>
        </authorList>
    </citation>
    <scope>NUCLEOTIDE SEQUENCE</scope>
    <source>
        <strain evidence="2">DSM 17735</strain>
    </source>
</reference>
<proteinExistence type="predicted"/>
<gene>
    <name evidence="2" type="ORF">ABLV49_13165</name>
</gene>
<accession>A0AAU7LMJ5</accession>
<organism evidence="2">
    <name type="scientific">Polaromonas hydrogenivorans</name>
    <dbReference type="NCBI Taxonomy" id="335476"/>
    <lineage>
        <taxon>Bacteria</taxon>
        <taxon>Pseudomonadati</taxon>
        <taxon>Pseudomonadota</taxon>
        <taxon>Betaproteobacteria</taxon>
        <taxon>Burkholderiales</taxon>
        <taxon>Comamonadaceae</taxon>
        <taxon>Polaromonas</taxon>
    </lineage>
</organism>
<evidence type="ECO:0000256" key="1">
    <source>
        <dbReference type="SAM" id="MobiDB-lite"/>
    </source>
</evidence>
<dbReference type="EMBL" id="CP157675">
    <property type="protein sequence ID" value="XBP68852.1"/>
    <property type="molecule type" value="Genomic_DNA"/>
</dbReference>
<protein>
    <recommendedName>
        <fullName evidence="3">Lipoprotein</fullName>
    </recommendedName>
</protein>
<feature type="region of interest" description="Disordered" evidence="1">
    <location>
        <begin position="1"/>
        <end position="62"/>
    </location>
</feature>
<dbReference type="RefSeq" id="WP_157040230.1">
    <property type="nucleotide sequence ID" value="NZ_CBCSCU010000022.1"/>
</dbReference>